<reference evidence="1 2" key="1">
    <citation type="submission" date="2015-06" db="EMBL/GenBank/DDBJ databases">
        <title>Improved classification and identification of acetic acid bacteria using matrix-assisted laser desorption/ionization time-of-flight mass spectrometry; Gluconobacter nephelii and Gluconobacter uchimurae are later heterotypic synonyms of Gluconobacter japonicus and Gluconobacter oxydans, respectively.</title>
        <authorList>
            <person name="Li L."/>
            <person name="Cleenwerck I."/>
            <person name="De Vuyst L."/>
            <person name="Vandamme P."/>
        </authorList>
    </citation>
    <scope>NUCLEOTIDE SEQUENCE [LARGE SCALE GENOMIC DNA]</scope>
    <source>
        <strain evidence="1 2">LMG 1764</strain>
    </source>
</reference>
<proteinExistence type="predicted"/>
<protein>
    <submittedName>
        <fullName evidence="1">Uncharacterized protein</fullName>
    </submittedName>
</protein>
<evidence type="ECO:0000313" key="1">
    <source>
        <dbReference type="EMBL" id="KXV02291.1"/>
    </source>
</evidence>
<dbReference type="PATRIC" id="fig|442.7.peg.1987"/>
<sequence>MQSNVSIIINEVSQVLVVDLDLADDAVSRIESLKLENRNGKWMLCNDGQPYADVADGSAALDIITAEDVFITTARQLENGVDPRKITLIYV</sequence>
<accession>A0A149QYE9</accession>
<gene>
    <name evidence="1" type="ORF">AD929_03140</name>
</gene>
<dbReference type="RefSeq" id="WP_062494248.1">
    <property type="nucleotide sequence ID" value="NZ_LHZB01000099.1"/>
</dbReference>
<name>A0A149QYE9_9PROT</name>
<dbReference type="EMBL" id="LHZB01000099">
    <property type="protein sequence ID" value="KXV02291.1"/>
    <property type="molecule type" value="Genomic_DNA"/>
</dbReference>
<comment type="caution">
    <text evidence="1">The sequence shown here is derived from an EMBL/GenBank/DDBJ whole genome shotgun (WGS) entry which is preliminary data.</text>
</comment>
<evidence type="ECO:0000313" key="2">
    <source>
        <dbReference type="Proteomes" id="UP000075573"/>
    </source>
</evidence>
<dbReference type="Proteomes" id="UP000075573">
    <property type="component" value="Unassembled WGS sequence"/>
</dbReference>
<organism evidence="1 2">
    <name type="scientific">Gluconobacter potus</name>
    <dbReference type="NCBI Taxonomy" id="2724927"/>
    <lineage>
        <taxon>Bacteria</taxon>
        <taxon>Pseudomonadati</taxon>
        <taxon>Pseudomonadota</taxon>
        <taxon>Alphaproteobacteria</taxon>
        <taxon>Acetobacterales</taxon>
        <taxon>Acetobacteraceae</taxon>
        <taxon>Gluconobacter</taxon>
    </lineage>
</organism>
<dbReference type="AlphaFoldDB" id="A0A149QYE9"/>